<accession>A0A1R1PPX2</accession>
<keyword evidence="3" id="KW-0687">Ribonucleoprotein</keyword>
<dbReference type="InterPro" id="IPR018492">
    <property type="entry name" value="Ribosomal_eL8/Nhp2"/>
</dbReference>
<dbReference type="SUPFAM" id="SSF55315">
    <property type="entry name" value="L30e-like"/>
    <property type="match status" value="1"/>
</dbReference>
<dbReference type="GO" id="GO:0005840">
    <property type="term" value="C:ribosome"/>
    <property type="evidence" value="ECO:0007669"/>
    <property type="project" value="UniProtKB-KW"/>
</dbReference>
<dbReference type="Pfam" id="PF01248">
    <property type="entry name" value="Ribosomal_L7Ae"/>
    <property type="match status" value="1"/>
</dbReference>
<dbReference type="EMBL" id="LSSK01000528">
    <property type="protein sequence ID" value="OMH83035.1"/>
    <property type="molecule type" value="Genomic_DNA"/>
</dbReference>
<keyword evidence="2 6" id="KW-0689">Ribosomal protein</keyword>
<evidence type="ECO:0000313" key="7">
    <source>
        <dbReference type="Proteomes" id="UP000188320"/>
    </source>
</evidence>
<dbReference type="Gene3D" id="3.30.1330.30">
    <property type="match status" value="1"/>
</dbReference>
<comment type="similarity">
    <text evidence="1">Belongs to the eukaryotic ribosomal protein eL8 family.</text>
</comment>
<dbReference type="PROSITE" id="PS01082">
    <property type="entry name" value="RIBOSOMAL_L7AE"/>
    <property type="match status" value="1"/>
</dbReference>
<dbReference type="InterPro" id="IPR004038">
    <property type="entry name" value="Ribosomal_eL8/eL30/eS12/Gad45"/>
</dbReference>
<dbReference type="GO" id="GO:0042254">
    <property type="term" value="P:ribosome biogenesis"/>
    <property type="evidence" value="ECO:0007669"/>
    <property type="project" value="InterPro"/>
</dbReference>
<evidence type="ECO:0000256" key="3">
    <source>
        <dbReference type="ARBA" id="ARBA00023274"/>
    </source>
</evidence>
<evidence type="ECO:0000256" key="4">
    <source>
        <dbReference type="SAM" id="MobiDB-lite"/>
    </source>
</evidence>
<feature type="compositionally biased region" description="Basic residues" evidence="4">
    <location>
        <begin position="1"/>
        <end position="12"/>
    </location>
</feature>
<dbReference type="FunFam" id="3.30.1330.30:FF:000003">
    <property type="entry name" value="60S ribosomal protein L7a"/>
    <property type="match status" value="1"/>
</dbReference>
<dbReference type="InterPro" id="IPR004037">
    <property type="entry name" value="Ribosomal_eL8-like_CS"/>
</dbReference>
<evidence type="ECO:0000259" key="5">
    <source>
        <dbReference type="Pfam" id="PF01248"/>
    </source>
</evidence>
<evidence type="ECO:0000256" key="2">
    <source>
        <dbReference type="ARBA" id="ARBA00022980"/>
    </source>
</evidence>
<dbReference type="PRINTS" id="PR00882">
    <property type="entry name" value="RIBOSOMALL7A"/>
</dbReference>
<dbReference type="GO" id="GO:1990904">
    <property type="term" value="C:ribonucleoprotein complex"/>
    <property type="evidence" value="ECO:0007669"/>
    <property type="project" value="UniProtKB-KW"/>
</dbReference>
<dbReference type="Proteomes" id="UP000188320">
    <property type="component" value="Unassembled WGS sequence"/>
</dbReference>
<sequence length="425" mass="47821">MAPVKKVTKGKKVAAAPQSGKGKKGQSSVAQKNPLFEKRSRNFGIGQAIQPKVDLSRYVKWPQYVRLQRQKKILMMRLKVPPAINQFSQVLDKNTASQLFRIAKKYRPESKVEKKQRLAGQAQKIAAGEKAESEKPSVIKYGINHITNLVESKKAKLVVIANDVDPIELVLWLPALCRKMGVPYCIVKGKARLGTLIHKKTATAVAFTSVNDEDKQSFAALVSAVNENFAARTDDIRKTWGGGIMGVKSRAAAAKKQKAISRDTLKINISIQFLTANSATMEGDEETRGDRTDTGNVNKRQRLDYRQAIMKNAHDAHSNGPNLGRPFSAETGRRKKPYKAIMVSDRDQYGERSVYHLHNGGNERLVRKLSIRGSDYKLGVSWAQFEGYHDQDLITLMRFMKDYFGFVEHDKFNKVTYFTFEDVET</sequence>
<comment type="caution">
    <text evidence="6">The sequence shown here is derived from an EMBL/GenBank/DDBJ whole genome shotgun (WGS) entry which is preliminary data.</text>
</comment>
<gene>
    <name evidence="6" type="ORF">AX774_g3469</name>
</gene>
<feature type="domain" description="Ribosomal protein eL8/eL30/eS12/Gadd45" evidence="5">
    <location>
        <begin position="133"/>
        <end position="216"/>
    </location>
</feature>
<feature type="non-terminal residue" evidence="6">
    <location>
        <position position="425"/>
    </location>
</feature>
<dbReference type="OrthoDB" id="29563at2759"/>
<dbReference type="PRINTS" id="PR00881">
    <property type="entry name" value="L7ARS6FAMILY"/>
</dbReference>
<dbReference type="PANTHER" id="PTHR23105">
    <property type="entry name" value="RIBOSOMAL PROTEIN L7AE FAMILY MEMBER"/>
    <property type="match status" value="1"/>
</dbReference>
<name>A0A1R1PPX2_ZANCU</name>
<dbReference type="AlphaFoldDB" id="A0A1R1PPX2"/>
<dbReference type="InterPro" id="IPR029064">
    <property type="entry name" value="Ribosomal_eL30-like_sf"/>
</dbReference>
<evidence type="ECO:0000256" key="1">
    <source>
        <dbReference type="ARBA" id="ARBA00007337"/>
    </source>
</evidence>
<evidence type="ECO:0000313" key="6">
    <source>
        <dbReference type="EMBL" id="OMH83035.1"/>
    </source>
</evidence>
<dbReference type="InterPro" id="IPR001921">
    <property type="entry name" value="Ribosomal_eL8_euk"/>
</dbReference>
<organism evidence="6 7">
    <name type="scientific">Zancudomyces culisetae</name>
    <name type="common">Gut fungus</name>
    <name type="synonym">Smittium culisetae</name>
    <dbReference type="NCBI Taxonomy" id="1213189"/>
    <lineage>
        <taxon>Eukaryota</taxon>
        <taxon>Fungi</taxon>
        <taxon>Fungi incertae sedis</taxon>
        <taxon>Zoopagomycota</taxon>
        <taxon>Kickxellomycotina</taxon>
        <taxon>Harpellomycetes</taxon>
        <taxon>Harpellales</taxon>
        <taxon>Legeriomycetaceae</taxon>
        <taxon>Zancudomyces</taxon>
    </lineage>
</organism>
<reference evidence="7" key="1">
    <citation type="submission" date="2017-01" db="EMBL/GenBank/DDBJ databases">
        <authorList>
            <person name="Wang Y."/>
            <person name="White M."/>
            <person name="Kvist S."/>
            <person name="Moncalvo J.-M."/>
        </authorList>
    </citation>
    <scope>NUCLEOTIDE SEQUENCE [LARGE SCALE GENOMIC DNA]</scope>
    <source>
        <strain evidence="7">COL-18-3</strain>
    </source>
</reference>
<dbReference type="GO" id="GO:0003723">
    <property type="term" value="F:RNA binding"/>
    <property type="evidence" value="ECO:0007669"/>
    <property type="project" value="InterPro"/>
</dbReference>
<dbReference type="InterPro" id="IPR050257">
    <property type="entry name" value="eL8/uL1-like"/>
</dbReference>
<proteinExistence type="inferred from homology"/>
<protein>
    <submittedName>
        <fullName evidence="6">60S ribosomal protein L7a</fullName>
    </submittedName>
</protein>
<keyword evidence="7" id="KW-1185">Reference proteome</keyword>
<feature type="region of interest" description="Disordered" evidence="4">
    <location>
        <begin position="1"/>
        <end position="31"/>
    </location>
</feature>